<name>A0A0H3ZUM2_9VIBR</name>
<dbReference type="OrthoDB" id="7543342at2"/>
<organism evidence="1">
    <name type="scientific">Vibrio genomosp. F6</name>
    <dbReference type="NCBI Taxonomy" id="723172"/>
    <lineage>
        <taxon>Bacteria</taxon>
        <taxon>Pseudomonadati</taxon>
        <taxon>Pseudomonadota</taxon>
        <taxon>Gammaproteobacteria</taxon>
        <taxon>Vibrionales</taxon>
        <taxon>Vibrionaceae</taxon>
        <taxon>Vibrio</taxon>
    </lineage>
</organism>
<dbReference type="Gene3D" id="1.25.40.20">
    <property type="entry name" value="Ankyrin repeat-containing domain"/>
    <property type="match status" value="1"/>
</dbReference>
<accession>A0A0H3ZUM2</accession>
<evidence type="ECO:0000313" key="1">
    <source>
        <dbReference type="EMBL" id="AKN37236.1"/>
    </source>
</evidence>
<dbReference type="PROSITE" id="PS51257">
    <property type="entry name" value="PROKAR_LIPOPROTEIN"/>
    <property type="match status" value="1"/>
</dbReference>
<sequence>MKWIFRAFLVLGVGFLVGCVTRHDIIENETLTTQEKITNLEQKGYIAWSGLNKTTLAKNYDDDPCWNVIMCAIYINDYELTKWLLDHSAFATRHIDSNDDNVFYYKHLIYAPLRYGLSDQDSSRYLKLLISYGASPNVCDYGSILPLSLAYKLDYIESFEVLIKHSEPVLNWGKSSAIECAVDKNSKVPYSSLYKQYEPAPINYAIKNFDSATLHQSKMLTMILDMSQDPTRIGYYSSNYRCEKYSAPSALAFASCLKQNEVYKLLSDYYLTTDRLTDSEKSLVFKSAEYHEKKTLSDTEIATKNAEIARLNKEHDAKIKAQMESEYYDSPVMDIEFQSVSAQLGANNTMTEVKSSSNIQTNASSPTKKVNATQSFSSASYNFVRLLNTVPIDKKFSKREFEQKGKNLYFRVEIKHSDDHVMKLSGNANICTDILPSFDGGISFKTTLVTGQATQNGAKSLTTNDRGISFRYSKPVQETLLRAYQQVQASCK</sequence>
<dbReference type="SUPFAM" id="SSF48403">
    <property type="entry name" value="Ankyrin repeat"/>
    <property type="match status" value="1"/>
</dbReference>
<proteinExistence type="predicted"/>
<reference evidence="1" key="1">
    <citation type="journal article" date="2015" name="MBio">
        <title>Eco-Evolutionary Dynamics of Episomes among Ecologically Cohesive Bacterial Populations.</title>
        <authorList>
            <person name="Xue H."/>
            <person name="Cordero O.X."/>
            <person name="Camas F.M."/>
            <person name="Trimble W."/>
            <person name="Meyer F."/>
            <person name="Guglielmini J."/>
            <person name="Rocha E.P."/>
            <person name="Polz M.F."/>
        </authorList>
    </citation>
    <scope>NUCLEOTIDE SEQUENCE</scope>
    <source>
        <strain evidence="1">FF_110</strain>
    </source>
</reference>
<dbReference type="InterPro" id="IPR036770">
    <property type="entry name" value="Ankyrin_rpt-contain_sf"/>
</dbReference>
<dbReference type="EMBL" id="KP795527">
    <property type="protein sequence ID" value="AKN37236.1"/>
    <property type="molecule type" value="Genomic_DNA"/>
</dbReference>
<dbReference type="RefSeq" id="WP_136995184.1">
    <property type="nucleotide sequence ID" value="NZ_SYUT01000025.1"/>
</dbReference>
<dbReference type="AlphaFoldDB" id="A0A0H3ZUM2"/>
<protein>
    <submittedName>
        <fullName evidence="1">Uncharacterized protein</fullName>
    </submittedName>
</protein>